<accession>A0A8S9XB07</accession>
<feature type="signal peptide" evidence="1">
    <location>
        <begin position="1"/>
        <end position="20"/>
    </location>
</feature>
<organism evidence="2 3">
    <name type="scientific">Apolygus lucorum</name>
    <name type="common">Small green plant bug</name>
    <name type="synonym">Lygocoris lucorum</name>
    <dbReference type="NCBI Taxonomy" id="248454"/>
    <lineage>
        <taxon>Eukaryota</taxon>
        <taxon>Metazoa</taxon>
        <taxon>Ecdysozoa</taxon>
        <taxon>Arthropoda</taxon>
        <taxon>Hexapoda</taxon>
        <taxon>Insecta</taxon>
        <taxon>Pterygota</taxon>
        <taxon>Neoptera</taxon>
        <taxon>Paraneoptera</taxon>
        <taxon>Hemiptera</taxon>
        <taxon>Heteroptera</taxon>
        <taxon>Panheteroptera</taxon>
        <taxon>Cimicomorpha</taxon>
        <taxon>Miridae</taxon>
        <taxon>Mirini</taxon>
        <taxon>Apolygus</taxon>
    </lineage>
</organism>
<dbReference type="EMBL" id="WIXP02000009">
    <property type="protein sequence ID" value="KAF6205478.1"/>
    <property type="molecule type" value="Genomic_DNA"/>
</dbReference>
<dbReference type="AlphaFoldDB" id="A0A8S9XB07"/>
<dbReference type="Proteomes" id="UP000466442">
    <property type="component" value="Linkage Group LG9"/>
</dbReference>
<proteinExistence type="predicted"/>
<protein>
    <recommendedName>
        <fullName evidence="4">IGFBP N-terminal domain-containing protein</fullName>
    </recommendedName>
</protein>
<feature type="chain" id="PRO_5035729651" description="IGFBP N-terminal domain-containing protein" evidence="1">
    <location>
        <begin position="21"/>
        <end position="263"/>
    </location>
</feature>
<sequence>MPKMIVFGLVALAAIQVSKACVDNEHIISPMGPQQQPNCPQQLAPPPCPSSCAPEAPWNYGFQCDQQPCVQPPSCPCNPCPCNPCPCNLCAAEPCIKSVTRVANQCDCQPGPVLQSALQCPLFPEPLVPVVENHVGHHIMKTIKHVPVVRKYCRPELVIRTRHIPVVKHRKRVFIEPYTAQIPITDKLIRQVIHEITHRLPVVHKCIKPYTYQTVRHVPLSCAQSMSGVSNPPCCQIPGQQNFMNTPFPCNGPCPCVCGENSQ</sequence>
<comment type="caution">
    <text evidence="2">The sequence shown here is derived from an EMBL/GenBank/DDBJ whole genome shotgun (WGS) entry which is preliminary data.</text>
</comment>
<name>A0A8S9XB07_APOLU</name>
<evidence type="ECO:0008006" key="4">
    <source>
        <dbReference type="Google" id="ProtNLM"/>
    </source>
</evidence>
<keyword evidence="3" id="KW-1185">Reference proteome</keyword>
<gene>
    <name evidence="2" type="ORF">GE061_019651</name>
</gene>
<keyword evidence="1" id="KW-0732">Signal</keyword>
<evidence type="ECO:0000313" key="2">
    <source>
        <dbReference type="EMBL" id="KAF6205478.1"/>
    </source>
</evidence>
<evidence type="ECO:0000256" key="1">
    <source>
        <dbReference type="SAM" id="SignalP"/>
    </source>
</evidence>
<reference evidence="2" key="1">
    <citation type="journal article" date="2021" name="Mol. Ecol. Resour.">
        <title>Apolygus lucorum genome provides insights into omnivorousness and mesophyll feeding.</title>
        <authorList>
            <person name="Liu Y."/>
            <person name="Liu H."/>
            <person name="Wang H."/>
            <person name="Huang T."/>
            <person name="Liu B."/>
            <person name="Yang B."/>
            <person name="Yin L."/>
            <person name="Li B."/>
            <person name="Zhang Y."/>
            <person name="Zhang S."/>
            <person name="Jiang F."/>
            <person name="Zhang X."/>
            <person name="Ren Y."/>
            <person name="Wang B."/>
            <person name="Wang S."/>
            <person name="Lu Y."/>
            <person name="Wu K."/>
            <person name="Fan W."/>
            <person name="Wang G."/>
        </authorList>
    </citation>
    <scope>NUCLEOTIDE SEQUENCE</scope>
    <source>
        <strain evidence="2">12Hb</strain>
    </source>
</reference>
<evidence type="ECO:0000313" key="3">
    <source>
        <dbReference type="Proteomes" id="UP000466442"/>
    </source>
</evidence>